<gene>
    <name evidence="1" type="ORF">PIB30_011477</name>
</gene>
<evidence type="ECO:0000313" key="1">
    <source>
        <dbReference type="EMBL" id="MED6131625.1"/>
    </source>
</evidence>
<name>A0ABU6S5Y7_9FABA</name>
<comment type="caution">
    <text evidence="1">The sequence shown here is derived from an EMBL/GenBank/DDBJ whole genome shotgun (WGS) entry which is preliminary data.</text>
</comment>
<keyword evidence="2" id="KW-1185">Reference proteome</keyword>
<reference evidence="1 2" key="1">
    <citation type="journal article" date="2023" name="Plants (Basel)">
        <title>Bridging the Gap: Combining Genomics and Transcriptomics Approaches to Understand Stylosanthes scabra, an Orphan Legume from the Brazilian Caatinga.</title>
        <authorList>
            <person name="Ferreira-Neto J.R.C."/>
            <person name="da Silva M.D."/>
            <person name="Binneck E."/>
            <person name="de Melo N.F."/>
            <person name="da Silva R.H."/>
            <person name="de Melo A.L.T.M."/>
            <person name="Pandolfi V."/>
            <person name="Bustamante F.O."/>
            <person name="Brasileiro-Vidal A.C."/>
            <person name="Benko-Iseppon A.M."/>
        </authorList>
    </citation>
    <scope>NUCLEOTIDE SEQUENCE [LARGE SCALE GENOMIC DNA]</scope>
    <source>
        <tissue evidence="1">Leaves</tissue>
    </source>
</reference>
<sequence>MLVTKVKFFIKMVCADIFAPPTLMHGFENWPNRPVEPNPNPAGFWKTDSSSLFVLPLLHDGNEHGGFRRRRRQQETRRRLQQLASIVAFHHFTTDPNDKMLQSRRHKLRGW</sequence>
<dbReference type="EMBL" id="JASCZI010060443">
    <property type="protein sequence ID" value="MED6131625.1"/>
    <property type="molecule type" value="Genomic_DNA"/>
</dbReference>
<evidence type="ECO:0000313" key="2">
    <source>
        <dbReference type="Proteomes" id="UP001341840"/>
    </source>
</evidence>
<organism evidence="1 2">
    <name type="scientific">Stylosanthes scabra</name>
    <dbReference type="NCBI Taxonomy" id="79078"/>
    <lineage>
        <taxon>Eukaryota</taxon>
        <taxon>Viridiplantae</taxon>
        <taxon>Streptophyta</taxon>
        <taxon>Embryophyta</taxon>
        <taxon>Tracheophyta</taxon>
        <taxon>Spermatophyta</taxon>
        <taxon>Magnoliopsida</taxon>
        <taxon>eudicotyledons</taxon>
        <taxon>Gunneridae</taxon>
        <taxon>Pentapetalae</taxon>
        <taxon>rosids</taxon>
        <taxon>fabids</taxon>
        <taxon>Fabales</taxon>
        <taxon>Fabaceae</taxon>
        <taxon>Papilionoideae</taxon>
        <taxon>50 kb inversion clade</taxon>
        <taxon>dalbergioids sensu lato</taxon>
        <taxon>Dalbergieae</taxon>
        <taxon>Pterocarpus clade</taxon>
        <taxon>Stylosanthes</taxon>
    </lineage>
</organism>
<dbReference type="Proteomes" id="UP001341840">
    <property type="component" value="Unassembled WGS sequence"/>
</dbReference>
<proteinExistence type="predicted"/>
<accession>A0ABU6S5Y7</accession>
<protein>
    <submittedName>
        <fullName evidence="1">Uncharacterized protein</fullName>
    </submittedName>
</protein>